<dbReference type="RefSeq" id="WP_123225895.1">
    <property type="nucleotide sequence ID" value="NZ_RJSE01000003.1"/>
</dbReference>
<dbReference type="SUPFAM" id="SSF117892">
    <property type="entry name" value="Band 7/SPFH domain"/>
    <property type="match status" value="1"/>
</dbReference>
<reference evidence="1 2" key="1">
    <citation type="submission" date="2018-11" db="EMBL/GenBank/DDBJ databases">
        <authorList>
            <person name="Li F."/>
        </authorList>
    </citation>
    <scope>NUCLEOTIDE SEQUENCE [LARGE SCALE GENOMIC DNA]</scope>
    <source>
        <strain evidence="1 2">Gsoil 097</strain>
    </source>
</reference>
<dbReference type="InterPro" id="IPR036013">
    <property type="entry name" value="Band_7/SPFH_dom_sf"/>
</dbReference>
<sequence length="126" mass="13691">MRSTFAALALRLRVARLPREPQEVPLVVRARTRDGDELIVLATLAFQITDPEHATRVPDVDVTTATLAEELAAQAFAHLTVDQVRDCPAALLDDVVAEVSARSVIWGVTAQSLRIDEIDLRLAGPA</sequence>
<dbReference type="AlphaFoldDB" id="A0A3N0CPH1"/>
<organism evidence="1 2">
    <name type="scientific">Nocardioides marmoriginsengisoli</name>
    <dbReference type="NCBI Taxonomy" id="661483"/>
    <lineage>
        <taxon>Bacteria</taxon>
        <taxon>Bacillati</taxon>
        <taxon>Actinomycetota</taxon>
        <taxon>Actinomycetes</taxon>
        <taxon>Propionibacteriales</taxon>
        <taxon>Nocardioidaceae</taxon>
        <taxon>Nocardioides</taxon>
    </lineage>
</organism>
<dbReference type="EMBL" id="RJSE01000003">
    <property type="protein sequence ID" value="RNL64793.1"/>
    <property type="molecule type" value="Genomic_DNA"/>
</dbReference>
<dbReference type="Gene3D" id="3.30.479.30">
    <property type="entry name" value="Band 7 domain"/>
    <property type="match status" value="1"/>
</dbReference>
<gene>
    <name evidence="1" type="ORF">EFK50_02005</name>
</gene>
<comment type="caution">
    <text evidence="1">The sequence shown here is derived from an EMBL/GenBank/DDBJ whole genome shotgun (WGS) entry which is preliminary data.</text>
</comment>
<name>A0A3N0CPH1_9ACTN</name>
<accession>A0A3N0CPH1</accession>
<protein>
    <recommendedName>
        <fullName evidence="3">Band 7 domain-containing protein</fullName>
    </recommendedName>
</protein>
<evidence type="ECO:0000313" key="1">
    <source>
        <dbReference type="EMBL" id="RNL64793.1"/>
    </source>
</evidence>
<evidence type="ECO:0000313" key="2">
    <source>
        <dbReference type="Proteomes" id="UP000267128"/>
    </source>
</evidence>
<proteinExistence type="predicted"/>
<keyword evidence="2" id="KW-1185">Reference proteome</keyword>
<dbReference type="Proteomes" id="UP000267128">
    <property type="component" value="Unassembled WGS sequence"/>
</dbReference>
<evidence type="ECO:0008006" key="3">
    <source>
        <dbReference type="Google" id="ProtNLM"/>
    </source>
</evidence>